<dbReference type="STRING" id="1792845.BC343_05580"/>
<keyword evidence="2" id="KW-1185">Reference proteome</keyword>
<dbReference type="Pfam" id="PF20583">
    <property type="entry name" value="DUF6786"/>
    <property type="match status" value="1"/>
</dbReference>
<evidence type="ECO:0000313" key="2">
    <source>
        <dbReference type="Proteomes" id="UP000189739"/>
    </source>
</evidence>
<organism evidence="1 2">
    <name type="scientific">Mucilaginibacter pedocola</name>
    <dbReference type="NCBI Taxonomy" id="1792845"/>
    <lineage>
        <taxon>Bacteria</taxon>
        <taxon>Pseudomonadati</taxon>
        <taxon>Bacteroidota</taxon>
        <taxon>Sphingobacteriia</taxon>
        <taxon>Sphingobacteriales</taxon>
        <taxon>Sphingobacteriaceae</taxon>
        <taxon>Mucilaginibacter</taxon>
    </lineage>
</organism>
<dbReference type="OrthoDB" id="1113889at2"/>
<dbReference type="AlphaFoldDB" id="A0A1S9PF97"/>
<sequence>MKRICLLGLIPALAVYSCGQNASKQQAAATDTANFAKGTFGYDSVFLSSRDSLVILSAGNSRVIVSPKYQGKVFTSTADGDTGKSFGWINYKAFDGKPDEHMNAYGGEDRLWLGPEGGPFSLYFKPGTKMEFDNWHTPPAIDNQAWKLVSANGGEATLEKTTEMLNYANTPLKIKLARRIKILNSEDAQKELAITLGSDVKTVAFTTQNAITNTGDKAWDKTTGAPCLWNLDMLTPSDKTVIVIPYNEKAAGNVATTNYFGQIPPDRVKFDKGILLFKADGKSRGKLGMPPVRTKGVAGSYDAQNNVLTITTFDVHPNETYLNQEWRTDKPPFVGDAVNAYNDGPLANGTQMGPFYELESVSPAAFLKPGEKLVHNHTVYHFTGSRSALNAISFKILAISLDDIQAAFK</sequence>
<gene>
    <name evidence="1" type="ORF">BC343_05580</name>
</gene>
<dbReference type="RefSeq" id="WP_078348384.1">
    <property type="nucleotide sequence ID" value="NZ_MBTF01000012.1"/>
</dbReference>
<accession>A0A1S9PF97</accession>
<evidence type="ECO:0000313" key="1">
    <source>
        <dbReference type="EMBL" id="OOQ59635.1"/>
    </source>
</evidence>
<dbReference type="PROSITE" id="PS51257">
    <property type="entry name" value="PROKAR_LIPOPROTEIN"/>
    <property type="match status" value="1"/>
</dbReference>
<protein>
    <submittedName>
        <fullName evidence="1">Uncharacterized protein</fullName>
    </submittedName>
</protein>
<reference evidence="1 2" key="1">
    <citation type="submission" date="2016-07" db="EMBL/GenBank/DDBJ databases">
        <title>Genomic analysis of zinc-resistant bacterium Mucilaginibacter pedocola TBZ30.</title>
        <authorList>
            <person name="Huang J."/>
            <person name="Tang J."/>
        </authorList>
    </citation>
    <scope>NUCLEOTIDE SEQUENCE [LARGE SCALE GENOMIC DNA]</scope>
    <source>
        <strain evidence="1 2">TBZ30</strain>
    </source>
</reference>
<dbReference type="EMBL" id="MBTF01000012">
    <property type="protein sequence ID" value="OOQ59635.1"/>
    <property type="molecule type" value="Genomic_DNA"/>
</dbReference>
<proteinExistence type="predicted"/>
<dbReference type="InterPro" id="IPR046713">
    <property type="entry name" value="DUF6786"/>
</dbReference>
<comment type="caution">
    <text evidence="1">The sequence shown here is derived from an EMBL/GenBank/DDBJ whole genome shotgun (WGS) entry which is preliminary data.</text>
</comment>
<name>A0A1S9PF97_9SPHI</name>
<dbReference type="Proteomes" id="UP000189739">
    <property type="component" value="Unassembled WGS sequence"/>
</dbReference>